<accession>A0A1H5Y7S0</accession>
<keyword evidence="3" id="KW-1185">Reference proteome</keyword>
<evidence type="ECO:0000256" key="1">
    <source>
        <dbReference type="SAM" id="Phobius"/>
    </source>
</evidence>
<reference evidence="3" key="1">
    <citation type="submission" date="2016-10" db="EMBL/GenBank/DDBJ databases">
        <authorList>
            <person name="Varghese N."/>
            <person name="Submissions S."/>
        </authorList>
    </citation>
    <scope>NUCLEOTIDE SEQUENCE [LARGE SCALE GENOMIC DNA]</scope>
    <source>
        <strain evidence="3">DSM 21580</strain>
    </source>
</reference>
<protein>
    <recommendedName>
        <fullName evidence="4">FeoB-associated Cys-rich membrane protein</fullName>
    </recommendedName>
</protein>
<evidence type="ECO:0000313" key="2">
    <source>
        <dbReference type="EMBL" id="SEG19717.1"/>
    </source>
</evidence>
<feature type="transmembrane region" description="Helical" evidence="1">
    <location>
        <begin position="6"/>
        <end position="23"/>
    </location>
</feature>
<dbReference type="AlphaFoldDB" id="A0A1H5Y7S0"/>
<organism evidence="2 3">
    <name type="scientific">Halpernia humi</name>
    <dbReference type="NCBI Taxonomy" id="493375"/>
    <lineage>
        <taxon>Bacteria</taxon>
        <taxon>Pseudomonadati</taxon>
        <taxon>Bacteroidota</taxon>
        <taxon>Flavobacteriia</taxon>
        <taxon>Flavobacteriales</taxon>
        <taxon>Weeksellaceae</taxon>
        <taxon>Chryseobacterium group</taxon>
        <taxon>Halpernia</taxon>
    </lineage>
</organism>
<proteinExistence type="predicted"/>
<dbReference type="EMBL" id="FNUS01000003">
    <property type="protein sequence ID" value="SEG19717.1"/>
    <property type="molecule type" value="Genomic_DNA"/>
</dbReference>
<keyword evidence="1" id="KW-0812">Transmembrane</keyword>
<name>A0A1H5Y7S0_9FLAO</name>
<evidence type="ECO:0000313" key="3">
    <source>
        <dbReference type="Proteomes" id="UP000236738"/>
    </source>
</evidence>
<sequence>MNSLTFQYILLALVFIFASYTLFKTISKNFTKKKFDSKRTHCDKDCGCS</sequence>
<gene>
    <name evidence="2" type="ORF">SAMN05421847_1700</name>
</gene>
<keyword evidence="1" id="KW-1133">Transmembrane helix</keyword>
<evidence type="ECO:0008006" key="4">
    <source>
        <dbReference type="Google" id="ProtNLM"/>
    </source>
</evidence>
<keyword evidence="1" id="KW-0472">Membrane</keyword>
<dbReference type="Proteomes" id="UP000236738">
    <property type="component" value="Unassembled WGS sequence"/>
</dbReference>